<proteinExistence type="predicted"/>
<feature type="domain" description="Glycoside hydrolase 123 catalytic" evidence="1">
    <location>
        <begin position="167"/>
        <end position="490"/>
    </location>
</feature>
<organism evidence="2 3">
    <name type="scientific">Helcococcus ovis</name>
    <dbReference type="NCBI Taxonomy" id="72026"/>
    <lineage>
        <taxon>Bacteria</taxon>
        <taxon>Bacillati</taxon>
        <taxon>Bacillota</taxon>
        <taxon>Tissierellia</taxon>
        <taxon>Tissierellales</taxon>
        <taxon>Peptoniphilaceae</taxon>
        <taxon>Helcococcus</taxon>
    </lineage>
</organism>
<reference evidence="2 3" key="1">
    <citation type="submission" date="2019-01" db="EMBL/GenBank/DDBJ databases">
        <title>Draft Genome Sequences of Helcococcus ovis Strains Isolated from the Uterus and Vagina of Dairy Cows with Metritis.</title>
        <authorList>
            <person name="Cunha F."/>
            <person name="Jeon S.J."/>
            <person name="Kutzer P."/>
            <person name="Galvao K.N."/>
        </authorList>
    </citation>
    <scope>NUCLEOTIDE SEQUENCE [LARGE SCALE GENOMIC DNA]</scope>
    <source>
        <strain evidence="2 3">KG-37</strain>
    </source>
</reference>
<protein>
    <submittedName>
        <fullName evidence="2">DUF4091 domain-containing protein</fullName>
    </submittedName>
</protein>
<comment type="caution">
    <text evidence="2">The sequence shown here is derived from an EMBL/GenBank/DDBJ whole genome shotgun (WGS) entry which is preliminary data.</text>
</comment>
<evidence type="ECO:0000259" key="1">
    <source>
        <dbReference type="Pfam" id="PF13320"/>
    </source>
</evidence>
<sequence length="537" mass="64105">MKLKIVDSNLKYDNITLKEFELIEDVLTYKRWKNDILILHFLVYSEKDDQYDIDLSFENPLKYKIYKVQKNLAYEGDPTYPISLNKKKNRAVASDILIEDNKASVKAGNFQSFYAEINIPYDIDSEFVFKVKLYNSQITEYISKKVCVKISHRYIDFNKYKFDLELWQYPYSVAEYYGVKPFSHEHFKILEKHMKLYYDLGGRAITATLCEDAWGGQTYSKNEIKYPSMIKWYKEGEKFRFDYTNFDKWVEFCQGLNLGKEKIIIYGMAPWHESFTYYSNEELIFEKYMLDSQRYCTVWREFLSDFYIHLEEKKWFDMIYIGIDERGFSKEIFEVLSSVKNSKSNTIKISASIDNYSENAKYLENVQQVSVSMIEFEKDRLRYHNFVEDRRRKGFDTYLYSCVGHRPGNFVLSENAETYYTVVSSSLCDGFLRWAYDAWTQNPIEDSTHSSFEPGDCFLVYPSNDNDKNTNISLRYLKIKEGIYDSYKIKRIEERNKDLLDQIFSRIKTKFIFGKKYLSKIEIEILLNDISIIKSMF</sequence>
<dbReference type="RefSeq" id="WP_134744298.1">
    <property type="nucleotide sequence ID" value="NZ_JBFNFK010000001.1"/>
</dbReference>
<dbReference type="InterPro" id="IPR025150">
    <property type="entry name" value="GH123_cat"/>
</dbReference>
<evidence type="ECO:0000313" key="2">
    <source>
        <dbReference type="EMBL" id="TFF64640.1"/>
    </source>
</evidence>
<dbReference type="Pfam" id="PF13320">
    <property type="entry name" value="GH123_cat"/>
    <property type="match status" value="1"/>
</dbReference>
<evidence type="ECO:0000313" key="3">
    <source>
        <dbReference type="Proteomes" id="UP000297454"/>
    </source>
</evidence>
<dbReference type="Proteomes" id="UP000297454">
    <property type="component" value="Unassembled WGS sequence"/>
</dbReference>
<gene>
    <name evidence="2" type="ORF">EQF91_07475</name>
</gene>
<accession>A0A4R9C2K4</accession>
<name>A0A4R9C2K4_9FIRM</name>
<dbReference type="EMBL" id="SCFR01000032">
    <property type="protein sequence ID" value="TFF64640.1"/>
    <property type="molecule type" value="Genomic_DNA"/>
</dbReference>
<dbReference type="AlphaFoldDB" id="A0A4R9C2K4"/>
<keyword evidence="3" id="KW-1185">Reference proteome</keyword>